<gene>
    <name evidence="2" type="ORF">ACH49Z_11100</name>
</gene>
<reference evidence="2 3" key="1">
    <citation type="submission" date="2024-10" db="EMBL/GenBank/DDBJ databases">
        <title>The Natural Products Discovery Center: Release of the First 8490 Sequenced Strains for Exploring Actinobacteria Biosynthetic Diversity.</title>
        <authorList>
            <person name="Kalkreuter E."/>
            <person name="Kautsar S.A."/>
            <person name="Yang D."/>
            <person name="Bader C.D."/>
            <person name="Teijaro C.N."/>
            <person name="Fluegel L."/>
            <person name="Davis C.M."/>
            <person name="Simpson J.R."/>
            <person name="Lauterbach L."/>
            <person name="Steele A.D."/>
            <person name="Gui C."/>
            <person name="Meng S."/>
            <person name="Li G."/>
            <person name="Viehrig K."/>
            <person name="Ye F."/>
            <person name="Su P."/>
            <person name="Kiefer A.F."/>
            <person name="Nichols A."/>
            <person name="Cepeda A.J."/>
            <person name="Yan W."/>
            <person name="Fan B."/>
            <person name="Jiang Y."/>
            <person name="Adhikari A."/>
            <person name="Zheng C.-J."/>
            <person name="Schuster L."/>
            <person name="Cowan T.M."/>
            <person name="Smanski M.J."/>
            <person name="Chevrette M.G."/>
            <person name="De Carvalho L.P.S."/>
            <person name="Shen B."/>
        </authorList>
    </citation>
    <scope>NUCLEOTIDE SEQUENCE [LARGE SCALE GENOMIC DNA]</scope>
    <source>
        <strain evidence="2 3">NPDC019377</strain>
    </source>
</reference>
<dbReference type="InterPro" id="IPR036812">
    <property type="entry name" value="NAD(P)_OxRdtase_dom_sf"/>
</dbReference>
<evidence type="ECO:0000259" key="1">
    <source>
        <dbReference type="Pfam" id="PF00248"/>
    </source>
</evidence>
<evidence type="ECO:0000313" key="2">
    <source>
        <dbReference type="EMBL" id="MFI2230388.1"/>
    </source>
</evidence>
<comment type="caution">
    <text evidence="2">The sequence shown here is derived from an EMBL/GenBank/DDBJ whole genome shotgun (WGS) entry which is preliminary data.</text>
</comment>
<dbReference type="SUPFAM" id="SSF51430">
    <property type="entry name" value="NAD(P)-linked oxidoreductase"/>
    <property type="match status" value="1"/>
</dbReference>
<protein>
    <submittedName>
        <fullName evidence="2">Aldo/keto reductase</fullName>
    </submittedName>
</protein>
<dbReference type="InterPro" id="IPR023210">
    <property type="entry name" value="NADP_OxRdtase_dom"/>
</dbReference>
<evidence type="ECO:0000313" key="3">
    <source>
        <dbReference type="Proteomes" id="UP001611494"/>
    </source>
</evidence>
<dbReference type="Pfam" id="PF00248">
    <property type="entry name" value="Aldo_ket_red"/>
    <property type="match status" value="1"/>
</dbReference>
<feature type="domain" description="NADP-dependent oxidoreductase" evidence="1">
    <location>
        <begin position="79"/>
        <end position="119"/>
    </location>
</feature>
<proteinExistence type="predicted"/>
<keyword evidence="3" id="KW-1185">Reference proteome</keyword>
<sequence>MGAQSTVVGRPGPPIFRATGPDHCHRASIPLPSPSGCPRLCLFCRRGRDQPAVTISGSTPVENLHRTRQLGTGGPWVSPLGVGFMSFRTGAAPEDERAVHEVVDAALDAGISFFDTADV</sequence>
<organism evidence="2 3">
    <name type="scientific">Nocardia testacea</name>
    <dbReference type="NCBI Taxonomy" id="248551"/>
    <lineage>
        <taxon>Bacteria</taxon>
        <taxon>Bacillati</taxon>
        <taxon>Actinomycetota</taxon>
        <taxon>Actinomycetes</taxon>
        <taxon>Mycobacteriales</taxon>
        <taxon>Nocardiaceae</taxon>
        <taxon>Nocardia</taxon>
    </lineage>
</organism>
<accession>A0ABW7VY41</accession>
<dbReference type="RefSeq" id="WP_397061788.1">
    <property type="nucleotide sequence ID" value="NZ_JBIRYL010000001.1"/>
</dbReference>
<dbReference type="EMBL" id="JBIRYL010000001">
    <property type="protein sequence ID" value="MFI2230388.1"/>
    <property type="molecule type" value="Genomic_DNA"/>
</dbReference>
<dbReference type="Proteomes" id="UP001611494">
    <property type="component" value="Unassembled WGS sequence"/>
</dbReference>
<dbReference type="Gene3D" id="3.20.20.100">
    <property type="entry name" value="NADP-dependent oxidoreductase domain"/>
    <property type="match status" value="1"/>
</dbReference>
<name>A0ABW7VY41_9NOCA</name>